<sequence>MPRKPVSKTKAAQITSEIKARLYAHAVARYQEEENKPSSEKKKGLCTICNLVVKEYQTTTRHPNLDVTLNHITLLNLYRGGTSIQDFNMSKAWLSTKEEEEVIKALIQFSKWGFPLSYSQLQEQVNTICTAHLGKRFPKTGVGKCWAQRFVERHSDQLHLY</sequence>
<evidence type="ECO:0000259" key="2">
    <source>
        <dbReference type="PROSITE" id="PS51253"/>
    </source>
</evidence>
<evidence type="ECO:0000256" key="1">
    <source>
        <dbReference type="ARBA" id="ARBA00023125"/>
    </source>
</evidence>
<dbReference type="AlphaFoldDB" id="A0A5C3KLU9"/>
<keyword evidence="1" id="KW-0238">DNA-binding</keyword>
<organism evidence="3 4">
    <name type="scientific">Coprinopsis marcescibilis</name>
    <name type="common">Agaric fungus</name>
    <name type="synonym">Psathyrella marcescibilis</name>
    <dbReference type="NCBI Taxonomy" id="230819"/>
    <lineage>
        <taxon>Eukaryota</taxon>
        <taxon>Fungi</taxon>
        <taxon>Dikarya</taxon>
        <taxon>Basidiomycota</taxon>
        <taxon>Agaricomycotina</taxon>
        <taxon>Agaricomycetes</taxon>
        <taxon>Agaricomycetidae</taxon>
        <taxon>Agaricales</taxon>
        <taxon>Agaricineae</taxon>
        <taxon>Psathyrellaceae</taxon>
        <taxon>Coprinopsis</taxon>
    </lineage>
</organism>
<reference evidence="3 4" key="1">
    <citation type="journal article" date="2019" name="Nat. Ecol. Evol.">
        <title>Megaphylogeny resolves global patterns of mushroom evolution.</title>
        <authorList>
            <person name="Varga T."/>
            <person name="Krizsan K."/>
            <person name="Foldi C."/>
            <person name="Dima B."/>
            <person name="Sanchez-Garcia M."/>
            <person name="Sanchez-Ramirez S."/>
            <person name="Szollosi G.J."/>
            <person name="Szarkandi J.G."/>
            <person name="Papp V."/>
            <person name="Albert L."/>
            <person name="Andreopoulos W."/>
            <person name="Angelini C."/>
            <person name="Antonin V."/>
            <person name="Barry K.W."/>
            <person name="Bougher N.L."/>
            <person name="Buchanan P."/>
            <person name="Buyck B."/>
            <person name="Bense V."/>
            <person name="Catcheside P."/>
            <person name="Chovatia M."/>
            <person name="Cooper J."/>
            <person name="Damon W."/>
            <person name="Desjardin D."/>
            <person name="Finy P."/>
            <person name="Geml J."/>
            <person name="Haridas S."/>
            <person name="Hughes K."/>
            <person name="Justo A."/>
            <person name="Karasinski D."/>
            <person name="Kautmanova I."/>
            <person name="Kiss B."/>
            <person name="Kocsube S."/>
            <person name="Kotiranta H."/>
            <person name="LaButti K.M."/>
            <person name="Lechner B.E."/>
            <person name="Liimatainen K."/>
            <person name="Lipzen A."/>
            <person name="Lukacs Z."/>
            <person name="Mihaltcheva S."/>
            <person name="Morgado L.N."/>
            <person name="Niskanen T."/>
            <person name="Noordeloos M.E."/>
            <person name="Ohm R.A."/>
            <person name="Ortiz-Santana B."/>
            <person name="Ovrebo C."/>
            <person name="Racz N."/>
            <person name="Riley R."/>
            <person name="Savchenko A."/>
            <person name="Shiryaev A."/>
            <person name="Soop K."/>
            <person name="Spirin V."/>
            <person name="Szebenyi C."/>
            <person name="Tomsovsky M."/>
            <person name="Tulloss R.E."/>
            <person name="Uehling J."/>
            <person name="Grigoriev I.V."/>
            <person name="Vagvolgyi C."/>
            <person name="Papp T."/>
            <person name="Martin F.M."/>
            <person name="Miettinen O."/>
            <person name="Hibbett D.S."/>
            <person name="Nagy L.G."/>
        </authorList>
    </citation>
    <scope>NUCLEOTIDE SEQUENCE [LARGE SCALE GENOMIC DNA]</scope>
    <source>
        <strain evidence="3 4">CBS 121175</strain>
    </source>
</reference>
<name>A0A5C3KLU9_COPMA</name>
<dbReference type="Pfam" id="PF03221">
    <property type="entry name" value="HTH_Tnp_Tc5"/>
    <property type="match status" value="1"/>
</dbReference>
<keyword evidence="4" id="KW-1185">Reference proteome</keyword>
<feature type="domain" description="HTH CENPB-type" evidence="2">
    <location>
        <begin position="86"/>
        <end position="160"/>
    </location>
</feature>
<dbReference type="PROSITE" id="PS51253">
    <property type="entry name" value="HTH_CENPB"/>
    <property type="match status" value="1"/>
</dbReference>
<evidence type="ECO:0000313" key="3">
    <source>
        <dbReference type="EMBL" id="TFK21290.1"/>
    </source>
</evidence>
<evidence type="ECO:0000313" key="4">
    <source>
        <dbReference type="Proteomes" id="UP000307440"/>
    </source>
</evidence>
<proteinExistence type="predicted"/>
<accession>A0A5C3KLU9</accession>
<dbReference type="Proteomes" id="UP000307440">
    <property type="component" value="Unassembled WGS sequence"/>
</dbReference>
<dbReference type="GO" id="GO:0003677">
    <property type="term" value="F:DNA binding"/>
    <property type="evidence" value="ECO:0007669"/>
    <property type="project" value="UniProtKB-KW"/>
</dbReference>
<gene>
    <name evidence="3" type="ORF">FA15DRAFT_598119</name>
</gene>
<dbReference type="InterPro" id="IPR006600">
    <property type="entry name" value="HTH_CenpB_DNA-bd_dom"/>
</dbReference>
<dbReference type="EMBL" id="ML210272">
    <property type="protein sequence ID" value="TFK21290.1"/>
    <property type="molecule type" value="Genomic_DNA"/>
</dbReference>
<protein>
    <recommendedName>
        <fullName evidence="2">HTH CENPB-type domain-containing protein</fullName>
    </recommendedName>
</protein>
<dbReference type="STRING" id="230819.A0A5C3KLU9"/>
<dbReference type="OrthoDB" id="2668963at2759"/>